<dbReference type="InterPro" id="IPR053714">
    <property type="entry name" value="Iso_Racemase_Enz_sf"/>
</dbReference>
<name>A0A0M3AT78_9SPHN</name>
<dbReference type="Proteomes" id="UP000033874">
    <property type="component" value="Unassembled WGS sequence"/>
</dbReference>
<keyword evidence="3" id="KW-1185">Reference proteome</keyword>
<dbReference type="Pfam" id="PF01177">
    <property type="entry name" value="Asp_Glu_race"/>
    <property type="match status" value="1"/>
</dbReference>
<evidence type="ECO:0000256" key="1">
    <source>
        <dbReference type="ARBA" id="ARBA00038414"/>
    </source>
</evidence>
<dbReference type="AlphaFoldDB" id="A0A0M3AT78"/>
<organism evidence="2 3">
    <name type="scientific">Sphingobium chungbukense</name>
    <dbReference type="NCBI Taxonomy" id="56193"/>
    <lineage>
        <taxon>Bacteria</taxon>
        <taxon>Pseudomonadati</taxon>
        <taxon>Pseudomonadota</taxon>
        <taxon>Alphaproteobacteria</taxon>
        <taxon>Sphingomonadales</taxon>
        <taxon>Sphingomonadaceae</taxon>
        <taxon>Sphingobium</taxon>
    </lineage>
</organism>
<protein>
    <submittedName>
        <fullName evidence="2">Racemase</fullName>
    </submittedName>
</protein>
<accession>A0A0M3AT78</accession>
<dbReference type="Gene3D" id="3.40.50.12500">
    <property type="match status" value="1"/>
</dbReference>
<dbReference type="GO" id="GO:0047661">
    <property type="term" value="F:amino-acid racemase activity"/>
    <property type="evidence" value="ECO:0007669"/>
    <property type="project" value="InterPro"/>
</dbReference>
<dbReference type="STRING" id="56193.YP76_09060"/>
<proteinExistence type="inferred from homology"/>
<evidence type="ECO:0000313" key="2">
    <source>
        <dbReference type="EMBL" id="KKW93098.1"/>
    </source>
</evidence>
<reference evidence="2 3" key="1">
    <citation type="submission" date="2015-04" db="EMBL/GenBank/DDBJ databases">
        <title>Genome sequence of aromatic hydrocarbons-degrading Sphingobium chungbukense DJ77.</title>
        <authorList>
            <person name="Kim Y.-C."/>
            <person name="Chae J.-C."/>
        </authorList>
    </citation>
    <scope>NUCLEOTIDE SEQUENCE [LARGE SCALE GENOMIC DNA]</scope>
    <source>
        <strain evidence="2 3">DJ77</strain>
    </source>
</reference>
<dbReference type="EMBL" id="LBIC01000003">
    <property type="protein sequence ID" value="KKW93098.1"/>
    <property type="molecule type" value="Genomic_DNA"/>
</dbReference>
<dbReference type="PANTHER" id="PTHR28047">
    <property type="entry name" value="PROTEIN DCG1"/>
    <property type="match status" value="1"/>
</dbReference>
<dbReference type="InterPro" id="IPR015942">
    <property type="entry name" value="Asp/Glu/hydantoin_racemase"/>
</dbReference>
<comment type="similarity">
    <text evidence="1">Belongs to the HyuE racemase family.</text>
</comment>
<comment type="caution">
    <text evidence="2">The sequence shown here is derived from an EMBL/GenBank/DDBJ whole genome shotgun (WGS) entry which is preliminary data.</text>
</comment>
<dbReference type="PANTHER" id="PTHR28047:SF5">
    <property type="entry name" value="PROTEIN DCG1"/>
    <property type="match status" value="1"/>
</dbReference>
<gene>
    <name evidence="2" type="ORF">YP76_09060</name>
</gene>
<sequence>MHIWHQSFTVLSDLAAYDDALKAHFRRVARPDTVIDMHGMREGTYRTNYPGDDIKHVGFQFLHAIQFLQGALIAERQGYDAFALSTLPEPGLREIRALVDMPVVGYGECAARAAVDDGRKFGALVFIPELAELYRDNVRRHGLGCRLVGACDVGFRFTDVLAGFASPGRLIDRFRDAARDLIGRGAEAIVPGEAPLNVLLAMNGVSEVDGVPVIDSLGAWVRAAEAAVDARRSGMQAEGTGYFGAIPDPVRRAEILDFYGLNPA</sequence>
<dbReference type="PATRIC" id="fig|56193.3.peg.1878"/>
<evidence type="ECO:0000313" key="3">
    <source>
        <dbReference type="Proteomes" id="UP000033874"/>
    </source>
</evidence>
<dbReference type="InterPro" id="IPR052186">
    <property type="entry name" value="Hydantoin_racemase-like"/>
</dbReference>